<feature type="compositionally biased region" description="Polar residues" evidence="1">
    <location>
        <begin position="122"/>
        <end position="141"/>
    </location>
</feature>
<proteinExistence type="predicted"/>
<dbReference type="AlphaFoldDB" id="A0AAV5SBU3"/>
<feature type="compositionally biased region" description="Basic and acidic residues" evidence="1">
    <location>
        <begin position="332"/>
        <end position="342"/>
    </location>
</feature>
<feature type="region of interest" description="Disordered" evidence="1">
    <location>
        <begin position="312"/>
        <end position="497"/>
    </location>
</feature>
<dbReference type="EMBL" id="BTSX01000001">
    <property type="protein sequence ID" value="GMS80330.1"/>
    <property type="molecule type" value="Genomic_DNA"/>
</dbReference>
<evidence type="ECO:0000256" key="1">
    <source>
        <dbReference type="SAM" id="MobiDB-lite"/>
    </source>
</evidence>
<dbReference type="Proteomes" id="UP001432027">
    <property type="component" value="Unassembled WGS sequence"/>
</dbReference>
<evidence type="ECO:0000313" key="2">
    <source>
        <dbReference type="EMBL" id="GMS80330.1"/>
    </source>
</evidence>
<feature type="compositionally biased region" description="Low complexity" evidence="1">
    <location>
        <begin position="471"/>
        <end position="491"/>
    </location>
</feature>
<feature type="compositionally biased region" description="Polar residues" evidence="1">
    <location>
        <begin position="314"/>
        <end position="328"/>
    </location>
</feature>
<protein>
    <submittedName>
        <fullName evidence="2">Uncharacterized protein</fullName>
    </submittedName>
</protein>
<reference evidence="2" key="1">
    <citation type="submission" date="2023-10" db="EMBL/GenBank/DDBJ databases">
        <title>Genome assembly of Pristionchus species.</title>
        <authorList>
            <person name="Yoshida K."/>
            <person name="Sommer R.J."/>
        </authorList>
    </citation>
    <scope>NUCLEOTIDE SEQUENCE</scope>
    <source>
        <strain evidence="2">RS0144</strain>
    </source>
</reference>
<evidence type="ECO:0000313" key="3">
    <source>
        <dbReference type="Proteomes" id="UP001432027"/>
    </source>
</evidence>
<keyword evidence="3" id="KW-1185">Reference proteome</keyword>
<feature type="non-terminal residue" evidence="2">
    <location>
        <position position="582"/>
    </location>
</feature>
<feature type="compositionally biased region" description="Polar residues" evidence="1">
    <location>
        <begin position="431"/>
        <end position="469"/>
    </location>
</feature>
<feature type="compositionally biased region" description="Polar residues" evidence="1">
    <location>
        <begin position="211"/>
        <end position="229"/>
    </location>
</feature>
<feature type="compositionally biased region" description="Basic and acidic residues" evidence="1">
    <location>
        <begin position="386"/>
        <end position="405"/>
    </location>
</feature>
<gene>
    <name evidence="2" type="ORF">PENTCL1PPCAC_2505</name>
</gene>
<organism evidence="2 3">
    <name type="scientific">Pristionchus entomophagus</name>
    <dbReference type="NCBI Taxonomy" id="358040"/>
    <lineage>
        <taxon>Eukaryota</taxon>
        <taxon>Metazoa</taxon>
        <taxon>Ecdysozoa</taxon>
        <taxon>Nematoda</taxon>
        <taxon>Chromadorea</taxon>
        <taxon>Rhabditida</taxon>
        <taxon>Rhabditina</taxon>
        <taxon>Diplogasteromorpha</taxon>
        <taxon>Diplogasteroidea</taxon>
        <taxon>Neodiplogasteridae</taxon>
        <taxon>Pristionchus</taxon>
    </lineage>
</organism>
<accession>A0AAV5SBU3</accession>
<feature type="region of interest" description="Disordered" evidence="1">
    <location>
        <begin position="122"/>
        <end position="231"/>
    </location>
</feature>
<feature type="region of interest" description="Disordered" evidence="1">
    <location>
        <begin position="511"/>
        <end position="582"/>
    </location>
</feature>
<comment type="caution">
    <text evidence="2">The sequence shown here is derived from an EMBL/GenBank/DDBJ whole genome shotgun (WGS) entry which is preliminary data.</text>
</comment>
<name>A0AAV5SBU3_9BILA</name>
<feature type="compositionally biased region" description="Basic and acidic residues" evidence="1">
    <location>
        <begin position="547"/>
        <end position="557"/>
    </location>
</feature>
<sequence length="582" mass="62373">MDATSGGNSGHSPPLVMIRQGHAMHDPADRRSMIELSSRQTLWEPNQQRLYRVPGSVEQLNSAVAPSQSTFSSSLHPPVYQAHAGNRHSYSGGPVLLPQYGLIAEDQLGKSQFSGFTSQPFQQRRLVSSQRSFDSSSTGGINQCGRRGERGANTRSLVLSAVSEDDMSSGGSSSAHSRRYTGDVVDQGPDMADSISSSPREGSASGGGGSTPQMTAKHSGRGNSQQPQQMYPVPGQLLVDPATGQHFIVPSQGGTAPAPQPIYYQPMYYPPPHGAPVQQAPPPHQFYGYAPVQGYPMAPLPQFSSRFAVPAYSPSPSMGRQHYQQAACSTDEMTRVADDRSSSPKAPGSPHFSKGVTSFAAGYHQSRRDEPDGRPSPPSSQPEDPEGPRDPFRRDVTRSSAEYRKMMSPMDLNATSSARFGGQGSAPVLPQTDQSTPVWWASPSSRQRQGKGSFSGESNSYTDTESSSYMRRVTPPSLSSTTVSDSESSRPLPSNPYFHAAAAAAPTTFAAQAVASNGQDPSPPPMPKPKAIRMEIDLAKPMPEEEELRRAEEERNKAKASRAPPTAFTVSFGDEKGEGEEG</sequence>